<dbReference type="RefSeq" id="WP_021236717.1">
    <property type="nucleotide sequence ID" value="NZ_ATHO01000012.1"/>
</dbReference>
<feature type="transmembrane region" description="Helical" evidence="1">
    <location>
        <begin position="60"/>
        <end position="80"/>
    </location>
</feature>
<dbReference type="PATRIC" id="fig|1329909.3.peg.364"/>
<protein>
    <submittedName>
        <fullName evidence="2">Uncharacterized protein</fullName>
    </submittedName>
</protein>
<organism evidence="2 3">
    <name type="scientific">Sphingobium quisquiliarum P25</name>
    <dbReference type="NCBI Taxonomy" id="1329909"/>
    <lineage>
        <taxon>Bacteria</taxon>
        <taxon>Pseudomonadati</taxon>
        <taxon>Pseudomonadota</taxon>
        <taxon>Alphaproteobacteria</taxon>
        <taxon>Sphingomonadales</taxon>
        <taxon>Sphingomonadaceae</taxon>
        <taxon>Sphingobium</taxon>
    </lineage>
</organism>
<evidence type="ECO:0000313" key="2">
    <source>
        <dbReference type="EMBL" id="EQB13879.1"/>
    </source>
</evidence>
<gene>
    <name evidence="2" type="ORF">L288_01965</name>
</gene>
<dbReference type="AlphaFoldDB" id="T0IW18"/>
<name>T0IW18_9SPHN</name>
<evidence type="ECO:0000256" key="1">
    <source>
        <dbReference type="SAM" id="Phobius"/>
    </source>
</evidence>
<feature type="transmembrane region" description="Helical" evidence="1">
    <location>
        <begin position="29"/>
        <end position="48"/>
    </location>
</feature>
<dbReference type="EMBL" id="ATHO01000012">
    <property type="protein sequence ID" value="EQB13879.1"/>
    <property type="molecule type" value="Genomic_DNA"/>
</dbReference>
<proteinExistence type="predicted"/>
<evidence type="ECO:0000313" key="3">
    <source>
        <dbReference type="Proteomes" id="UP000015525"/>
    </source>
</evidence>
<dbReference type="Proteomes" id="UP000015525">
    <property type="component" value="Unassembled WGS sequence"/>
</dbReference>
<sequence length="89" mass="9280">MDMGFVILFLLSCLLGGLAAMRTPRKDAFALAGIVLILCSAGLAGSIIAAAEAGSIAARYLGLLAVLLASSVLTGSVMALRRMERDRRR</sequence>
<comment type="caution">
    <text evidence="2">The sequence shown here is derived from an EMBL/GenBank/DDBJ whole genome shotgun (WGS) entry which is preliminary data.</text>
</comment>
<keyword evidence="1" id="KW-0472">Membrane</keyword>
<keyword evidence="1" id="KW-0812">Transmembrane</keyword>
<accession>T0IW18</accession>
<keyword evidence="1" id="KW-1133">Transmembrane helix</keyword>
<keyword evidence="3" id="KW-1185">Reference proteome</keyword>
<reference evidence="2 3" key="1">
    <citation type="journal article" date="2013" name="Genome Announc.">
        <title>Draft Genome Sequence of Sphingobium quisquiliarum Strain P25T, a Novel Hexachlorocyclohexane (HCH)-Degrading Bacterium Isolated from an HCH Dumpsite.</title>
        <authorList>
            <person name="Kumar Singh A."/>
            <person name="Sangwan N."/>
            <person name="Sharma A."/>
            <person name="Gupta V."/>
            <person name="Khurana J.P."/>
            <person name="Lal R."/>
        </authorList>
    </citation>
    <scope>NUCLEOTIDE SEQUENCE [LARGE SCALE GENOMIC DNA]</scope>
    <source>
        <strain evidence="2 3">P25</strain>
    </source>
</reference>